<dbReference type="SUPFAM" id="SSF69318">
    <property type="entry name" value="Integrin alpha N-terminal domain"/>
    <property type="match status" value="2"/>
</dbReference>
<protein>
    <submittedName>
        <fullName evidence="6">FG-GAP repeat protein</fullName>
    </submittedName>
</protein>
<dbReference type="EMBL" id="BAAAUV010000011">
    <property type="protein sequence ID" value="GAA3220628.1"/>
    <property type="molecule type" value="Genomic_DNA"/>
</dbReference>
<evidence type="ECO:0000256" key="4">
    <source>
        <dbReference type="ARBA" id="ARBA00023180"/>
    </source>
</evidence>
<keyword evidence="3" id="KW-0378">Hydrolase</keyword>
<dbReference type="InterPro" id="IPR013519">
    <property type="entry name" value="Int_alpha_beta-p"/>
</dbReference>
<evidence type="ECO:0000256" key="5">
    <source>
        <dbReference type="SAM" id="SignalP"/>
    </source>
</evidence>
<sequence length="421" mass="43583">MRRSLVLVMAAGLMVSVVPGQMAEAAPRKPAKRWDFNGDGRADLVVGAPSVKVGGTRGAGGVYVYRGTGKPVLITRATPGVPGGPGFTQEFGKSFVSHDFNGDGYADLAVTFGNGSGGSAEGIVLLFGSKKGLTGKGSRVLPGTLAMAAGDFDHDGRGDLAVYAKSGSAVTLYSKGLTSTRELRTGKRGFGYALAAGDVSGDGVDDLIAATPDIWTGEDGGSDGGPPRIQHAQLTVFSGTRIWHKTIGDGSIRHIAAADLTGDGKAEVVYNGYFANTFVQISKGGRFAPKPVVIKRTGTDLTLGDATGDGRADLALGYLPVNTDRGGRVYFYPGTKKGVGKARVIRRPGQPRSDAFGRSVHLINITGDRRADLVIGLPRDRKGNGSVLVLPAAKPTSSRFLHPTASGFALYGESVSGHLPV</sequence>
<evidence type="ECO:0000256" key="3">
    <source>
        <dbReference type="ARBA" id="ARBA00022801"/>
    </source>
</evidence>
<keyword evidence="1 5" id="KW-0732">Signal</keyword>
<accession>A0ABP6QCT8</accession>
<dbReference type="PANTHER" id="PTHR23221:SF7">
    <property type="entry name" value="PHOSPHATIDYLINOSITOL-GLYCAN-SPECIFIC PHOSPHOLIPASE D"/>
    <property type="match status" value="1"/>
</dbReference>
<dbReference type="RefSeq" id="WP_344831600.1">
    <property type="nucleotide sequence ID" value="NZ_BAAAUV010000011.1"/>
</dbReference>
<dbReference type="InterPro" id="IPR028994">
    <property type="entry name" value="Integrin_alpha_N"/>
</dbReference>
<feature type="chain" id="PRO_5046217370" evidence="5">
    <location>
        <begin position="26"/>
        <end position="421"/>
    </location>
</feature>
<comment type="caution">
    <text evidence="6">The sequence shown here is derived from an EMBL/GenBank/DDBJ whole genome shotgun (WGS) entry which is preliminary data.</text>
</comment>
<dbReference type="Gene3D" id="2.130.10.130">
    <property type="entry name" value="Integrin alpha, N-terminal"/>
    <property type="match status" value="3"/>
</dbReference>
<name>A0ABP6QCT8_9ACTN</name>
<dbReference type="SMART" id="SM00191">
    <property type="entry name" value="Int_alpha"/>
    <property type="match status" value="4"/>
</dbReference>
<gene>
    <name evidence="6" type="ORF">GCM10010468_45320</name>
</gene>
<proteinExistence type="predicted"/>
<evidence type="ECO:0000313" key="7">
    <source>
        <dbReference type="Proteomes" id="UP001501237"/>
    </source>
</evidence>
<organism evidence="6 7">
    <name type="scientific">Actinocorallia longicatena</name>
    <dbReference type="NCBI Taxonomy" id="111803"/>
    <lineage>
        <taxon>Bacteria</taxon>
        <taxon>Bacillati</taxon>
        <taxon>Actinomycetota</taxon>
        <taxon>Actinomycetes</taxon>
        <taxon>Streptosporangiales</taxon>
        <taxon>Thermomonosporaceae</taxon>
        <taxon>Actinocorallia</taxon>
    </lineage>
</organism>
<keyword evidence="7" id="KW-1185">Reference proteome</keyword>
<dbReference type="Proteomes" id="UP001501237">
    <property type="component" value="Unassembled WGS sequence"/>
</dbReference>
<evidence type="ECO:0000313" key="6">
    <source>
        <dbReference type="EMBL" id="GAA3220628.1"/>
    </source>
</evidence>
<evidence type="ECO:0000256" key="2">
    <source>
        <dbReference type="ARBA" id="ARBA00022737"/>
    </source>
</evidence>
<dbReference type="Pfam" id="PF13517">
    <property type="entry name" value="FG-GAP_3"/>
    <property type="match status" value="1"/>
</dbReference>
<keyword evidence="4" id="KW-0325">Glycoprotein</keyword>
<dbReference type="InterPro" id="IPR013517">
    <property type="entry name" value="FG-GAP"/>
</dbReference>
<keyword evidence="2" id="KW-0677">Repeat</keyword>
<feature type="signal peptide" evidence="5">
    <location>
        <begin position="1"/>
        <end position="25"/>
    </location>
</feature>
<reference evidence="7" key="1">
    <citation type="journal article" date="2019" name="Int. J. Syst. Evol. Microbiol.">
        <title>The Global Catalogue of Microorganisms (GCM) 10K type strain sequencing project: providing services to taxonomists for standard genome sequencing and annotation.</title>
        <authorList>
            <consortium name="The Broad Institute Genomics Platform"/>
            <consortium name="The Broad Institute Genome Sequencing Center for Infectious Disease"/>
            <person name="Wu L."/>
            <person name="Ma J."/>
        </authorList>
    </citation>
    <scope>NUCLEOTIDE SEQUENCE [LARGE SCALE GENOMIC DNA]</scope>
    <source>
        <strain evidence="7">JCM 9377</strain>
    </source>
</reference>
<dbReference type="PANTHER" id="PTHR23221">
    <property type="entry name" value="GLYCOSYLPHOSPHATIDYLINOSITOL PHOSPHOLIPASE D"/>
    <property type="match status" value="1"/>
</dbReference>
<dbReference type="Pfam" id="PF01839">
    <property type="entry name" value="FG-GAP"/>
    <property type="match status" value="1"/>
</dbReference>
<evidence type="ECO:0000256" key="1">
    <source>
        <dbReference type="ARBA" id="ARBA00022729"/>
    </source>
</evidence>